<evidence type="ECO:0000256" key="6">
    <source>
        <dbReference type="ARBA" id="ARBA00023125"/>
    </source>
</evidence>
<dbReference type="InterPro" id="IPR038726">
    <property type="entry name" value="PDDEXK_AddAB-type"/>
</dbReference>
<keyword evidence="7" id="KW-0234">DNA repair</keyword>
<keyword evidence="4" id="KW-0347">Helicase</keyword>
<dbReference type="InterPro" id="IPR011604">
    <property type="entry name" value="PDDEXK-like_dom_sf"/>
</dbReference>
<evidence type="ECO:0000313" key="10">
    <source>
        <dbReference type="Proteomes" id="UP000619534"/>
    </source>
</evidence>
<keyword evidence="6" id="KW-0238">DNA-binding</keyword>
<keyword evidence="2" id="KW-0227">DNA damage</keyword>
<gene>
    <name evidence="9" type="ORF">GCM10007216_29260</name>
</gene>
<evidence type="ECO:0000256" key="7">
    <source>
        <dbReference type="ARBA" id="ARBA00023204"/>
    </source>
</evidence>
<evidence type="ECO:0000256" key="2">
    <source>
        <dbReference type="ARBA" id="ARBA00022763"/>
    </source>
</evidence>
<accession>A0ABQ1PG73</accession>
<reference evidence="10" key="1">
    <citation type="journal article" date="2019" name="Int. J. Syst. Evol. Microbiol.">
        <title>The Global Catalogue of Microorganisms (GCM) 10K type strain sequencing project: providing services to taxonomists for standard genome sequencing and annotation.</title>
        <authorList>
            <consortium name="The Broad Institute Genomics Platform"/>
            <consortium name="The Broad Institute Genome Sequencing Center for Infectious Disease"/>
            <person name="Wu L."/>
            <person name="Ma J."/>
        </authorList>
    </citation>
    <scope>NUCLEOTIDE SEQUENCE [LARGE SCALE GENOMIC DNA]</scope>
    <source>
        <strain evidence="10">CCM 7282</strain>
    </source>
</reference>
<evidence type="ECO:0000256" key="1">
    <source>
        <dbReference type="ARBA" id="ARBA00022741"/>
    </source>
</evidence>
<organism evidence="9 10">
    <name type="scientific">Thalassobacillus devorans</name>
    <dbReference type="NCBI Taxonomy" id="279813"/>
    <lineage>
        <taxon>Bacteria</taxon>
        <taxon>Bacillati</taxon>
        <taxon>Bacillota</taxon>
        <taxon>Bacilli</taxon>
        <taxon>Bacillales</taxon>
        <taxon>Bacillaceae</taxon>
        <taxon>Thalassobacillus</taxon>
    </lineage>
</organism>
<sequence length="322" mass="38468">MPLSLHIRSDYMFEVKPHPELSWSISRHKTLMECPRKYGYDYYVSHNGWLRDADSLARHTYRLKKLTNLEMLFGSIVHDTIYQVIQHFLKTRQIPSEQKLVDRIRQQLNQGFIDSTRREHLWHDKPKHYTMLHEIYYSQQDKLPPNKTAKIQSRLGTAMNNFLKSQTFQDIQTPENIRFVASEDFRYMMIGDVKIYIVMDLVYRDINQDKWVIVDWKTGKASAEDRNQLALYALYLKQRYQIDSLDKIVIRNEYLLEGYHKEHALNATDLINVQNLFGMSIQEMSHYLADVEKNEPLSIDQFPKYQEDHKCARCNYQELCFG</sequence>
<dbReference type="Gene3D" id="3.90.320.10">
    <property type="match status" value="1"/>
</dbReference>
<evidence type="ECO:0000259" key="8">
    <source>
        <dbReference type="Pfam" id="PF12705"/>
    </source>
</evidence>
<keyword evidence="1" id="KW-0547">Nucleotide-binding</keyword>
<dbReference type="Proteomes" id="UP000619534">
    <property type="component" value="Unassembled WGS sequence"/>
</dbReference>
<proteinExistence type="predicted"/>
<keyword evidence="10" id="KW-1185">Reference proteome</keyword>
<evidence type="ECO:0000256" key="3">
    <source>
        <dbReference type="ARBA" id="ARBA00022801"/>
    </source>
</evidence>
<comment type="caution">
    <text evidence="9">The sequence shown here is derived from an EMBL/GenBank/DDBJ whole genome shotgun (WGS) entry which is preliminary data.</text>
</comment>
<name>A0ABQ1PG73_9BACI</name>
<evidence type="ECO:0000256" key="5">
    <source>
        <dbReference type="ARBA" id="ARBA00022840"/>
    </source>
</evidence>
<keyword evidence="3" id="KW-0378">Hydrolase</keyword>
<evidence type="ECO:0000313" key="9">
    <source>
        <dbReference type="EMBL" id="GGC96646.1"/>
    </source>
</evidence>
<evidence type="ECO:0000256" key="4">
    <source>
        <dbReference type="ARBA" id="ARBA00022806"/>
    </source>
</evidence>
<protein>
    <recommendedName>
        <fullName evidence="8">PD-(D/E)XK endonuclease-like domain-containing protein</fullName>
    </recommendedName>
</protein>
<keyword evidence="5" id="KW-0067">ATP-binding</keyword>
<feature type="domain" description="PD-(D/E)XK endonuclease-like" evidence="8">
    <location>
        <begin position="22"/>
        <end position="320"/>
    </location>
</feature>
<dbReference type="EMBL" id="BMCJ01000005">
    <property type="protein sequence ID" value="GGC96646.1"/>
    <property type="molecule type" value="Genomic_DNA"/>
</dbReference>
<dbReference type="Pfam" id="PF12705">
    <property type="entry name" value="PDDEXK_1"/>
    <property type="match status" value="1"/>
</dbReference>